<keyword evidence="2" id="KW-1185">Reference proteome</keyword>
<gene>
    <name evidence="1" type="ORF">ACFO3E_16360</name>
</gene>
<organism evidence="1 2">
    <name type="scientific">Sphingobium tyrosinilyticum</name>
    <dbReference type="NCBI Taxonomy" id="2715436"/>
    <lineage>
        <taxon>Bacteria</taxon>
        <taxon>Pseudomonadati</taxon>
        <taxon>Pseudomonadota</taxon>
        <taxon>Alphaproteobacteria</taxon>
        <taxon>Sphingomonadales</taxon>
        <taxon>Sphingomonadaceae</taxon>
        <taxon>Sphingobium</taxon>
    </lineage>
</organism>
<reference evidence="2" key="1">
    <citation type="journal article" date="2019" name="Int. J. Syst. Evol. Microbiol.">
        <title>The Global Catalogue of Microorganisms (GCM) 10K type strain sequencing project: providing services to taxonomists for standard genome sequencing and annotation.</title>
        <authorList>
            <consortium name="The Broad Institute Genomics Platform"/>
            <consortium name="The Broad Institute Genome Sequencing Center for Infectious Disease"/>
            <person name="Wu L."/>
            <person name="Ma J."/>
        </authorList>
    </citation>
    <scope>NUCLEOTIDE SEQUENCE [LARGE SCALE GENOMIC DNA]</scope>
    <source>
        <strain evidence="2">NBRC 103632</strain>
    </source>
</reference>
<name>A0ABV9F661_9SPHN</name>
<accession>A0ABV9F661</accession>
<sequence>MTDIATALPVEFLFTLRLNGSRKPEYQFDTPWGTRRETRARGGTFEGPRLSGEVLDGLANDWGSVSESGIGAFDANITLRTSDGEPIFMPFYGRQDADGRVRISPMFEASHGPNAWLTEIQAIGIGGPEGDDLVIDIYAVQ</sequence>
<dbReference type="Gene3D" id="2.40.160.20">
    <property type="match status" value="1"/>
</dbReference>
<dbReference type="Pfam" id="PF11578">
    <property type="entry name" value="DUF3237"/>
    <property type="match status" value="1"/>
</dbReference>
<dbReference type="Proteomes" id="UP001595957">
    <property type="component" value="Unassembled WGS sequence"/>
</dbReference>
<dbReference type="InterPro" id="IPR020915">
    <property type="entry name" value="UPF0311"/>
</dbReference>
<evidence type="ECO:0000313" key="2">
    <source>
        <dbReference type="Proteomes" id="UP001595957"/>
    </source>
</evidence>
<evidence type="ECO:0000313" key="1">
    <source>
        <dbReference type="EMBL" id="MFC4595734.1"/>
    </source>
</evidence>
<dbReference type="PANTHER" id="PTHR37315:SF1">
    <property type="entry name" value="UPF0311 PROTEIN BLR7842"/>
    <property type="match status" value="1"/>
</dbReference>
<proteinExistence type="predicted"/>
<dbReference type="PANTHER" id="PTHR37315">
    <property type="entry name" value="UPF0311 PROTEIN BLR7842"/>
    <property type="match status" value="1"/>
</dbReference>
<dbReference type="EMBL" id="JBHSFZ010000058">
    <property type="protein sequence ID" value="MFC4595734.1"/>
    <property type="molecule type" value="Genomic_DNA"/>
</dbReference>
<comment type="caution">
    <text evidence="1">The sequence shown here is derived from an EMBL/GenBank/DDBJ whole genome shotgun (WGS) entry which is preliminary data.</text>
</comment>
<dbReference type="RefSeq" id="WP_380806291.1">
    <property type="nucleotide sequence ID" value="NZ_JBHSFZ010000058.1"/>
</dbReference>
<protein>
    <submittedName>
        <fullName evidence="1">DUF3237 domain-containing protein</fullName>
    </submittedName>
</protein>